<organism evidence="3 5">
    <name type="scientific">Vibrio panuliri</name>
    <dbReference type="NCBI Taxonomy" id="1381081"/>
    <lineage>
        <taxon>Bacteria</taxon>
        <taxon>Pseudomonadati</taxon>
        <taxon>Pseudomonadota</taxon>
        <taxon>Gammaproteobacteria</taxon>
        <taxon>Vibrionales</taxon>
        <taxon>Vibrionaceae</taxon>
        <taxon>Vibrio</taxon>
    </lineage>
</organism>
<keyword evidence="1" id="KW-0812">Transmembrane</keyword>
<keyword evidence="1" id="KW-1133">Transmembrane helix</keyword>
<evidence type="ECO:0000313" key="4">
    <source>
        <dbReference type="Proteomes" id="UP000186039"/>
    </source>
</evidence>
<accession>A0A1Q9HEW7</accession>
<evidence type="ECO:0000313" key="5">
    <source>
        <dbReference type="Proteomes" id="UP000186313"/>
    </source>
</evidence>
<dbReference type="EMBL" id="MJMJ01000023">
    <property type="protein sequence ID" value="OLQ88267.1"/>
    <property type="molecule type" value="Genomic_DNA"/>
</dbReference>
<feature type="transmembrane region" description="Helical" evidence="1">
    <location>
        <begin position="43"/>
        <end position="61"/>
    </location>
</feature>
<keyword evidence="4" id="KW-1185">Reference proteome</keyword>
<name>A0A1Q9HEW7_9VIBR</name>
<feature type="transmembrane region" description="Helical" evidence="1">
    <location>
        <begin position="6"/>
        <end position="31"/>
    </location>
</feature>
<dbReference type="Proteomes" id="UP000186313">
    <property type="component" value="Unassembled WGS sequence"/>
</dbReference>
<reference evidence="4 5" key="1">
    <citation type="submission" date="2016-09" db="EMBL/GenBank/DDBJ databases">
        <title>Genomic Taxonomy of the Vibrionaceae.</title>
        <authorList>
            <person name="Gonzalez-Castillo A."/>
            <person name="Gomez-Gil B."/>
            <person name="Enciso-Ibarra K."/>
        </authorList>
    </citation>
    <scope>NUCLEOTIDE SEQUENCE [LARGE SCALE GENOMIC DNA]</scope>
    <source>
        <strain evidence="2 4">CAIM 1902</strain>
        <strain evidence="3 5">CAIM 703</strain>
    </source>
</reference>
<proteinExistence type="predicted"/>
<dbReference type="Proteomes" id="UP000186039">
    <property type="component" value="Unassembled WGS sequence"/>
</dbReference>
<dbReference type="AlphaFoldDB" id="A0A1Q9HEW7"/>
<keyword evidence="1" id="KW-0472">Membrane</keyword>
<sequence length="77" mass="9125">MTEMAMSGYLLILIAIIIFYPFALVAVQMIFYSDVFKKKYTRYLNWLVLCLFAFSLVMHLQTEVIYGEELLNWLSDQ</sequence>
<evidence type="ECO:0008006" key="6">
    <source>
        <dbReference type="Google" id="ProtNLM"/>
    </source>
</evidence>
<protein>
    <recommendedName>
        <fullName evidence="6">NrfF protein</fullName>
    </recommendedName>
</protein>
<evidence type="ECO:0000313" key="2">
    <source>
        <dbReference type="EMBL" id="OLQ84235.1"/>
    </source>
</evidence>
<dbReference type="EMBL" id="MJMH01000244">
    <property type="protein sequence ID" value="OLQ84235.1"/>
    <property type="molecule type" value="Genomic_DNA"/>
</dbReference>
<dbReference type="OrthoDB" id="5829840at2"/>
<gene>
    <name evidence="2" type="ORF">BIY20_17865</name>
    <name evidence="3" type="ORF">BIY22_08875</name>
</gene>
<evidence type="ECO:0000313" key="3">
    <source>
        <dbReference type="EMBL" id="OLQ88267.1"/>
    </source>
</evidence>
<dbReference type="STRING" id="1381081.BIY22_08875"/>
<evidence type="ECO:0000256" key="1">
    <source>
        <dbReference type="SAM" id="Phobius"/>
    </source>
</evidence>
<comment type="caution">
    <text evidence="3">The sequence shown here is derived from an EMBL/GenBank/DDBJ whole genome shotgun (WGS) entry which is preliminary data.</text>
</comment>